<feature type="region of interest" description="Disordered" evidence="1">
    <location>
        <begin position="1"/>
        <end position="44"/>
    </location>
</feature>
<dbReference type="AlphaFoldDB" id="A0AAE0WQU3"/>
<keyword evidence="3" id="KW-1185">Reference proteome</keyword>
<sequence>MLGIISNFPAASRGRSGKTRDQYPKELEASQAKRPGAEKARSLLNKSRGLSLTANDVVQVNRVSEAKAIAGAVEGGKEKISAIPVVKIVGIDCQDAVATCGGKDRDVDRDDREPQRHGASVRLDRIGKITGALGKVVSAALESLKPGGRIAGDTRKPDLDSSTGR</sequence>
<dbReference type="EMBL" id="JAUTXT010000011">
    <property type="protein sequence ID" value="KAK3676119.1"/>
    <property type="molecule type" value="Genomic_DNA"/>
</dbReference>
<reference evidence="2" key="1">
    <citation type="submission" date="2023-07" db="EMBL/GenBank/DDBJ databases">
        <title>Black Yeasts Isolated from many extreme environments.</title>
        <authorList>
            <person name="Coleine C."/>
            <person name="Stajich J.E."/>
            <person name="Selbmann L."/>
        </authorList>
    </citation>
    <scope>NUCLEOTIDE SEQUENCE</scope>
    <source>
        <strain evidence="2">CCFEE 5485</strain>
    </source>
</reference>
<evidence type="ECO:0000313" key="2">
    <source>
        <dbReference type="EMBL" id="KAK3676119.1"/>
    </source>
</evidence>
<evidence type="ECO:0000313" key="3">
    <source>
        <dbReference type="Proteomes" id="UP001274830"/>
    </source>
</evidence>
<evidence type="ECO:0000256" key="1">
    <source>
        <dbReference type="SAM" id="MobiDB-lite"/>
    </source>
</evidence>
<proteinExistence type="predicted"/>
<accession>A0AAE0WQU3</accession>
<feature type="region of interest" description="Disordered" evidence="1">
    <location>
        <begin position="146"/>
        <end position="165"/>
    </location>
</feature>
<dbReference type="Proteomes" id="UP001274830">
    <property type="component" value="Unassembled WGS sequence"/>
</dbReference>
<protein>
    <submittedName>
        <fullName evidence="2">Uncharacterized protein</fullName>
    </submittedName>
</protein>
<organism evidence="2 3">
    <name type="scientific">Recurvomyces mirabilis</name>
    <dbReference type="NCBI Taxonomy" id="574656"/>
    <lineage>
        <taxon>Eukaryota</taxon>
        <taxon>Fungi</taxon>
        <taxon>Dikarya</taxon>
        <taxon>Ascomycota</taxon>
        <taxon>Pezizomycotina</taxon>
        <taxon>Dothideomycetes</taxon>
        <taxon>Dothideomycetidae</taxon>
        <taxon>Mycosphaerellales</taxon>
        <taxon>Teratosphaeriaceae</taxon>
        <taxon>Recurvomyces</taxon>
    </lineage>
</organism>
<comment type="caution">
    <text evidence="2">The sequence shown here is derived from an EMBL/GenBank/DDBJ whole genome shotgun (WGS) entry which is preliminary data.</text>
</comment>
<gene>
    <name evidence="2" type="ORF">LTR78_003869</name>
</gene>
<name>A0AAE0WQU3_9PEZI</name>
<feature type="compositionally biased region" description="Basic and acidic residues" evidence="1">
    <location>
        <begin position="18"/>
        <end position="28"/>
    </location>
</feature>